<dbReference type="EMBL" id="FOJI01000006">
    <property type="protein sequence ID" value="SEW20761.1"/>
    <property type="molecule type" value="Genomic_DNA"/>
</dbReference>
<organism evidence="2 3">
    <name type="scientific">[Clostridium] fimetarium</name>
    <dbReference type="NCBI Taxonomy" id="99656"/>
    <lineage>
        <taxon>Bacteria</taxon>
        <taxon>Bacillati</taxon>
        <taxon>Bacillota</taxon>
        <taxon>Clostridia</taxon>
        <taxon>Lachnospirales</taxon>
        <taxon>Lachnospiraceae</taxon>
    </lineage>
</organism>
<dbReference type="Gene3D" id="3.10.180.10">
    <property type="entry name" value="2,3-Dihydroxybiphenyl 1,2-Dioxygenase, domain 1"/>
    <property type="match status" value="1"/>
</dbReference>
<accession>A0A1I0Q1V6</accession>
<dbReference type="AlphaFoldDB" id="A0A1I0Q1V6"/>
<dbReference type="RefSeq" id="WP_092453451.1">
    <property type="nucleotide sequence ID" value="NZ_FOJI01000006.1"/>
</dbReference>
<keyword evidence="2" id="KW-0456">Lyase</keyword>
<gene>
    <name evidence="2" type="ORF">SAMN05421659_106222</name>
</gene>
<evidence type="ECO:0000259" key="1">
    <source>
        <dbReference type="PROSITE" id="PS51819"/>
    </source>
</evidence>
<reference evidence="2 3" key="1">
    <citation type="submission" date="2016-10" db="EMBL/GenBank/DDBJ databases">
        <authorList>
            <person name="de Groot N.N."/>
        </authorList>
    </citation>
    <scope>NUCLEOTIDE SEQUENCE [LARGE SCALE GENOMIC DNA]</scope>
    <source>
        <strain evidence="2 3">DSM 9179</strain>
    </source>
</reference>
<dbReference type="PANTHER" id="PTHR10374">
    <property type="entry name" value="LACTOYLGLUTATHIONE LYASE GLYOXALASE I"/>
    <property type="match status" value="1"/>
</dbReference>
<sequence length="123" mass="14549">MKFTFNHSNFNVVDLNKSIEFYKKALGLEEVRRKNAEDGSFVLVYLGDGLTGYNLELTWIRDFEKEKYELGDNEFHLAFRVDDFDAAHKLHEEMDCICYDNTKMGIYFITDPDGYWLEIIPTR</sequence>
<dbReference type="InterPro" id="IPR029068">
    <property type="entry name" value="Glyas_Bleomycin-R_OHBP_Dase"/>
</dbReference>
<dbReference type="InterPro" id="IPR037523">
    <property type="entry name" value="VOC_core"/>
</dbReference>
<name>A0A1I0Q1V6_9FIRM</name>
<dbReference type="OrthoDB" id="192739at2"/>
<proteinExistence type="predicted"/>
<dbReference type="Pfam" id="PF00903">
    <property type="entry name" value="Glyoxalase"/>
    <property type="match status" value="1"/>
</dbReference>
<dbReference type="Proteomes" id="UP000199701">
    <property type="component" value="Unassembled WGS sequence"/>
</dbReference>
<evidence type="ECO:0000313" key="2">
    <source>
        <dbReference type="EMBL" id="SEW20761.1"/>
    </source>
</evidence>
<dbReference type="InterPro" id="IPR004360">
    <property type="entry name" value="Glyas_Fos-R_dOase_dom"/>
</dbReference>
<dbReference type="PANTHER" id="PTHR10374:SF30">
    <property type="entry name" value="LACTOYLGLUTATHIONE LYASE"/>
    <property type="match status" value="1"/>
</dbReference>
<evidence type="ECO:0000313" key="3">
    <source>
        <dbReference type="Proteomes" id="UP000199701"/>
    </source>
</evidence>
<keyword evidence="3" id="KW-1185">Reference proteome</keyword>
<dbReference type="GO" id="GO:0016829">
    <property type="term" value="F:lyase activity"/>
    <property type="evidence" value="ECO:0007669"/>
    <property type="project" value="UniProtKB-KW"/>
</dbReference>
<feature type="domain" description="VOC" evidence="1">
    <location>
        <begin position="4"/>
        <end position="122"/>
    </location>
</feature>
<dbReference type="STRING" id="99656.SAMN05421659_106222"/>
<dbReference type="PROSITE" id="PS51819">
    <property type="entry name" value="VOC"/>
    <property type="match status" value="1"/>
</dbReference>
<dbReference type="SUPFAM" id="SSF54593">
    <property type="entry name" value="Glyoxalase/Bleomycin resistance protein/Dihydroxybiphenyl dioxygenase"/>
    <property type="match status" value="1"/>
</dbReference>
<protein>
    <submittedName>
        <fullName evidence="2">Lactoylglutathione lyase</fullName>
    </submittedName>
</protein>